<evidence type="ECO:0000259" key="1">
    <source>
        <dbReference type="Pfam" id="PF16719"/>
    </source>
</evidence>
<dbReference type="PANTHER" id="PTHR36384">
    <property type="entry name" value="SAWADEE PROTEIN"/>
    <property type="match status" value="1"/>
</dbReference>
<accession>A0AAQ3MFI2</accession>
<dbReference type="EMBL" id="CP144690">
    <property type="protein sequence ID" value="WVY90047.1"/>
    <property type="molecule type" value="Genomic_DNA"/>
</dbReference>
<feature type="domain" description="SAWADEE" evidence="1">
    <location>
        <begin position="2"/>
        <end position="103"/>
    </location>
</feature>
<reference evidence="2 3" key="1">
    <citation type="journal article" date="2023" name="Life. Sci Alliance">
        <title>Evolutionary insights into 3D genome organization and epigenetic landscape of Vigna mungo.</title>
        <authorList>
            <person name="Junaid A."/>
            <person name="Singh B."/>
            <person name="Bhatia S."/>
        </authorList>
    </citation>
    <scope>NUCLEOTIDE SEQUENCE [LARGE SCALE GENOMIC DNA]</scope>
    <source>
        <strain evidence="2">Urdbean</strain>
    </source>
</reference>
<dbReference type="AlphaFoldDB" id="A0AAQ3MFI2"/>
<evidence type="ECO:0000313" key="2">
    <source>
        <dbReference type="EMBL" id="WVY90047.1"/>
    </source>
</evidence>
<name>A0AAQ3MFI2_VIGMU</name>
<evidence type="ECO:0000313" key="3">
    <source>
        <dbReference type="Proteomes" id="UP001374535"/>
    </source>
</evidence>
<organism evidence="2 3">
    <name type="scientific">Vigna mungo</name>
    <name type="common">Black gram</name>
    <name type="synonym">Phaseolus mungo</name>
    <dbReference type="NCBI Taxonomy" id="3915"/>
    <lineage>
        <taxon>Eukaryota</taxon>
        <taxon>Viridiplantae</taxon>
        <taxon>Streptophyta</taxon>
        <taxon>Embryophyta</taxon>
        <taxon>Tracheophyta</taxon>
        <taxon>Spermatophyta</taxon>
        <taxon>Magnoliopsida</taxon>
        <taxon>eudicotyledons</taxon>
        <taxon>Gunneridae</taxon>
        <taxon>Pentapetalae</taxon>
        <taxon>rosids</taxon>
        <taxon>fabids</taxon>
        <taxon>Fabales</taxon>
        <taxon>Fabaceae</taxon>
        <taxon>Papilionoideae</taxon>
        <taxon>50 kb inversion clade</taxon>
        <taxon>NPAAA clade</taxon>
        <taxon>indigoferoid/millettioid clade</taxon>
        <taxon>Phaseoleae</taxon>
        <taxon>Vigna</taxon>
    </lineage>
</organism>
<protein>
    <recommendedName>
        <fullName evidence="1">SAWADEE domain-containing protein</fullName>
    </recommendedName>
</protein>
<dbReference type="InterPro" id="IPR032001">
    <property type="entry name" value="SAWADEE_dom"/>
</dbReference>
<proteinExistence type="predicted"/>
<dbReference type="GO" id="GO:0003682">
    <property type="term" value="F:chromatin binding"/>
    <property type="evidence" value="ECO:0007669"/>
    <property type="project" value="InterPro"/>
</dbReference>
<sequence length="226" mass="25626">MNYSTEFRAYEDDAWYTVCLLFHGDTLTVKFLGFPTENDVVFQSSYFQNLKDLEVFKRRFRPLSKQLQDEECGLVTPGTRVCACHLFNNEDVRFYDAVVDGVFNGESFLLFGLGKLNLLAQFDVPPFEPSMKSHSNTMPFNGQTVEADVSCPHGINDNEEWNSVDGLKGGTSNCASRFNLPCSKPINHPTLQRREKQEGGVQKYSNAAIENLHLPTTIDYTSFYES</sequence>
<dbReference type="Proteomes" id="UP001374535">
    <property type="component" value="Chromosome 11"/>
</dbReference>
<dbReference type="Pfam" id="PF16719">
    <property type="entry name" value="SAWADEE"/>
    <property type="match status" value="1"/>
</dbReference>
<dbReference type="PANTHER" id="PTHR36384:SF1">
    <property type="entry name" value="SAWADEE PROTEIN"/>
    <property type="match status" value="1"/>
</dbReference>
<keyword evidence="3" id="KW-1185">Reference proteome</keyword>
<gene>
    <name evidence="2" type="ORF">V8G54_035561</name>
</gene>